<protein>
    <recommendedName>
        <fullName evidence="4">Small EDRK-rich factor-like N-terminal domain-containing protein</fullName>
    </recommendedName>
</protein>
<feature type="region of interest" description="Disordered" evidence="1">
    <location>
        <begin position="1"/>
        <end position="37"/>
    </location>
</feature>
<feature type="compositionally biased region" description="Basic residues" evidence="1">
    <location>
        <begin position="15"/>
        <end position="26"/>
    </location>
</feature>
<dbReference type="Proteomes" id="UP001250656">
    <property type="component" value="Unassembled WGS sequence"/>
</dbReference>
<comment type="caution">
    <text evidence="2">The sequence shown here is derived from an EMBL/GenBank/DDBJ whole genome shotgun (WGS) entry which is preliminary data.</text>
</comment>
<reference evidence="2 3" key="1">
    <citation type="submission" date="2023-09" db="EMBL/GenBank/DDBJ databases">
        <title>Novel taxa isolated from Blanes Bay.</title>
        <authorList>
            <person name="Rey-Velasco X."/>
            <person name="Lucena T."/>
        </authorList>
    </citation>
    <scope>NUCLEOTIDE SEQUENCE [LARGE SCALE GENOMIC DNA]</scope>
    <source>
        <strain evidence="2 3">S334</strain>
    </source>
</reference>
<dbReference type="EMBL" id="JAVTTP010000001">
    <property type="protein sequence ID" value="MDT7827389.1"/>
    <property type="molecule type" value="Genomic_DNA"/>
</dbReference>
<evidence type="ECO:0000313" key="3">
    <source>
        <dbReference type="Proteomes" id="UP001250656"/>
    </source>
</evidence>
<feature type="compositionally biased region" description="Basic and acidic residues" evidence="1">
    <location>
        <begin position="1"/>
        <end position="14"/>
    </location>
</feature>
<organism evidence="2 3">
    <name type="scientific">Pricia mediterranea</name>
    <dbReference type="NCBI Taxonomy" id="3076079"/>
    <lineage>
        <taxon>Bacteria</taxon>
        <taxon>Pseudomonadati</taxon>
        <taxon>Bacteroidota</taxon>
        <taxon>Flavobacteriia</taxon>
        <taxon>Flavobacteriales</taxon>
        <taxon>Flavobacteriaceae</taxon>
        <taxon>Pricia</taxon>
    </lineage>
</organism>
<evidence type="ECO:0000256" key="1">
    <source>
        <dbReference type="SAM" id="MobiDB-lite"/>
    </source>
</evidence>
<name>A0ABU3L0Y0_9FLAO</name>
<evidence type="ECO:0008006" key="4">
    <source>
        <dbReference type="Google" id="ProtNLM"/>
    </source>
</evidence>
<accession>A0ABU3L0Y0</accession>
<proteinExistence type="predicted"/>
<sequence>MEERWKEQGEQAERTKRKAGAQHKRSPNPSRAGGVKVDKNTPLAFSNFCSYLLSSFCQI</sequence>
<dbReference type="RefSeq" id="WP_314012280.1">
    <property type="nucleotide sequence ID" value="NZ_JAVTTP010000001.1"/>
</dbReference>
<gene>
    <name evidence="2" type="ORF">RQM65_01760</name>
</gene>
<keyword evidence="3" id="KW-1185">Reference proteome</keyword>
<evidence type="ECO:0000313" key="2">
    <source>
        <dbReference type="EMBL" id="MDT7827389.1"/>
    </source>
</evidence>